<evidence type="ECO:0000313" key="3">
    <source>
        <dbReference type="Proteomes" id="UP001597286"/>
    </source>
</evidence>
<evidence type="ECO:0000256" key="1">
    <source>
        <dbReference type="SAM" id="Phobius"/>
    </source>
</evidence>
<gene>
    <name evidence="2" type="ORF">ACFSJG_03295</name>
</gene>
<dbReference type="Proteomes" id="UP001597286">
    <property type="component" value="Unassembled WGS sequence"/>
</dbReference>
<dbReference type="EMBL" id="JBHUFB010000006">
    <property type="protein sequence ID" value="MFD1811230.1"/>
    <property type="molecule type" value="Genomic_DNA"/>
</dbReference>
<sequence>MNAIADWWDGLELWLSGLPYVPQLVLVMVVALPLAYGCATVFDIALARALALLGRDRVPVPIDVASADRAGGDR</sequence>
<evidence type="ECO:0000313" key="2">
    <source>
        <dbReference type="EMBL" id="MFD1811230.1"/>
    </source>
</evidence>
<organism evidence="2 3">
    <name type="scientific">Rhodococcus gannanensis</name>
    <dbReference type="NCBI Taxonomy" id="1960308"/>
    <lineage>
        <taxon>Bacteria</taxon>
        <taxon>Bacillati</taxon>
        <taxon>Actinomycetota</taxon>
        <taxon>Actinomycetes</taxon>
        <taxon>Mycobacteriales</taxon>
        <taxon>Nocardiaceae</taxon>
        <taxon>Rhodococcus</taxon>
    </lineage>
</organism>
<keyword evidence="1" id="KW-0472">Membrane</keyword>
<dbReference type="RefSeq" id="WP_378483784.1">
    <property type="nucleotide sequence ID" value="NZ_JBHUFB010000006.1"/>
</dbReference>
<feature type="transmembrane region" description="Helical" evidence="1">
    <location>
        <begin position="20"/>
        <end position="47"/>
    </location>
</feature>
<keyword evidence="3" id="KW-1185">Reference proteome</keyword>
<keyword evidence="1" id="KW-1133">Transmembrane helix</keyword>
<accession>A0ABW4P1G1</accession>
<comment type="caution">
    <text evidence="2">The sequence shown here is derived from an EMBL/GenBank/DDBJ whole genome shotgun (WGS) entry which is preliminary data.</text>
</comment>
<protein>
    <submittedName>
        <fullName evidence="2">Uncharacterized protein</fullName>
    </submittedName>
</protein>
<name>A0ABW4P1G1_9NOCA</name>
<keyword evidence="1" id="KW-0812">Transmembrane</keyword>
<reference evidence="3" key="1">
    <citation type="journal article" date="2019" name="Int. J. Syst. Evol. Microbiol.">
        <title>The Global Catalogue of Microorganisms (GCM) 10K type strain sequencing project: providing services to taxonomists for standard genome sequencing and annotation.</title>
        <authorList>
            <consortium name="The Broad Institute Genomics Platform"/>
            <consortium name="The Broad Institute Genome Sequencing Center for Infectious Disease"/>
            <person name="Wu L."/>
            <person name="Ma J."/>
        </authorList>
    </citation>
    <scope>NUCLEOTIDE SEQUENCE [LARGE SCALE GENOMIC DNA]</scope>
    <source>
        <strain evidence="3">DT72</strain>
    </source>
</reference>
<proteinExistence type="predicted"/>